<protein>
    <recommendedName>
        <fullName evidence="2">DUF952 domain-containing protein</fullName>
    </recommendedName>
</protein>
<dbReference type="AlphaFoldDB" id="A0AB39BII3"/>
<accession>A0AB39BII3</accession>
<reference evidence="1" key="1">
    <citation type="submission" date="2024-05" db="EMBL/GenBank/DDBJ databases">
        <title>Herbiconiux sp. A18JL235.</title>
        <authorList>
            <person name="Zhang G."/>
        </authorList>
    </citation>
    <scope>NUCLEOTIDE SEQUENCE</scope>
    <source>
        <strain evidence="1">A18JL235</strain>
    </source>
</reference>
<dbReference type="Gene3D" id="3.20.170.20">
    <property type="entry name" value="Protein of unknown function DUF952"/>
    <property type="match status" value="1"/>
</dbReference>
<dbReference type="RefSeq" id="WP_368498647.1">
    <property type="nucleotide sequence ID" value="NZ_CP162511.1"/>
</dbReference>
<organism evidence="1">
    <name type="scientific">Herbiconiux sp. A18JL235</name>
    <dbReference type="NCBI Taxonomy" id="3152363"/>
    <lineage>
        <taxon>Bacteria</taxon>
        <taxon>Bacillati</taxon>
        <taxon>Actinomycetota</taxon>
        <taxon>Actinomycetes</taxon>
        <taxon>Micrococcales</taxon>
        <taxon>Microbacteriaceae</taxon>
        <taxon>Herbiconiux</taxon>
    </lineage>
</organism>
<name>A0AB39BII3_9MICO</name>
<dbReference type="EMBL" id="CP162511">
    <property type="protein sequence ID" value="XDI06263.1"/>
    <property type="molecule type" value="Genomic_DNA"/>
</dbReference>
<proteinExistence type="predicted"/>
<sequence length="118" mass="12111">MTTVVHVAIADDWEAAANIGEYGVSTRGVSVDEAGYVAAVGPAGVQGVLDARYGDIRFAVVVVLLDREALEAGGVVVRADERGGFAIEGAIPLGGAEVLRVVPVERIGGRLRAPSVLD</sequence>
<evidence type="ECO:0008006" key="2">
    <source>
        <dbReference type="Google" id="ProtNLM"/>
    </source>
</evidence>
<evidence type="ECO:0000313" key="1">
    <source>
        <dbReference type="EMBL" id="XDI06263.1"/>
    </source>
</evidence>
<gene>
    <name evidence="1" type="ORF">ABFY20_03975</name>
</gene>